<keyword evidence="2" id="KW-0964">Secreted</keyword>
<dbReference type="PANTHER" id="PTHR10105:SF2">
    <property type="entry name" value="AGAP003297-PA"/>
    <property type="match status" value="1"/>
</dbReference>
<dbReference type="GO" id="GO:0001887">
    <property type="term" value="P:selenium compound metabolic process"/>
    <property type="evidence" value="ECO:0007669"/>
    <property type="project" value="TreeGrafter"/>
</dbReference>
<keyword evidence="5" id="KW-0325">Glycoprotein</keyword>
<sequence length="198" mass="22399">MGSLLRGLVDFPVYQDRADVNVWRLLGGQRDDVYVYDKCGRLTEHIPFPRSSVIQNAVEVAVLRAHMHDPCASGSGDVLVDVGERTYLRNTLTRPSDSQVRVDAGDVCKEVKGVRPDLDLRNRAVRVDVPDHDLLSRVVKLNVPDRDLRSREVRLNIPDCDLHSKAVGLKIPDRDLRSRWSVPGRDNQTELVWLKVFG</sequence>
<dbReference type="InterPro" id="IPR007671">
    <property type="entry name" value="Selenoprotein-P_N"/>
</dbReference>
<feature type="domain" description="Selenoprotein P N-terminal" evidence="6">
    <location>
        <begin position="12"/>
        <end position="81"/>
    </location>
</feature>
<evidence type="ECO:0000256" key="5">
    <source>
        <dbReference type="ARBA" id="ARBA00023180"/>
    </source>
</evidence>
<protein>
    <recommendedName>
        <fullName evidence="6">Selenoprotein P N-terminal domain-containing protein</fullName>
    </recommendedName>
</protein>
<dbReference type="PANTHER" id="PTHR10105">
    <property type="entry name" value="SELENOPROTEIN P"/>
    <property type="match status" value="1"/>
</dbReference>
<accession>A0AAD9KWT8</accession>
<organism evidence="7 8">
    <name type="scientific">Ridgeia piscesae</name>
    <name type="common">Tubeworm</name>
    <dbReference type="NCBI Taxonomy" id="27915"/>
    <lineage>
        <taxon>Eukaryota</taxon>
        <taxon>Metazoa</taxon>
        <taxon>Spiralia</taxon>
        <taxon>Lophotrochozoa</taxon>
        <taxon>Annelida</taxon>
        <taxon>Polychaeta</taxon>
        <taxon>Sedentaria</taxon>
        <taxon>Canalipalpata</taxon>
        <taxon>Sabellida</taxon>
        <taxon>Siboglinidae</taxon>
        <taxon>Ridgeia</taxon>
    </lineage>
</organism>
<name>A0AAD9KWT8_RIDPI</name>
<reference evidence="7" key="1">
    <citation type="journal article" date="2023" name="Mol. Biol. Evol.">
        <title>Third-Generation Sequencing Reveals the Adaptive Role of the Epigenome in Three Deep-Sea Polychaetes.</title>
        <authorList>
            <person name="Perez M."/>
            <person name="Aroh O."/>
            <person name="Sun Y."/>
            <person name="Lan Y."/>
            <person name="Juniper S.K."/>
            <person name="Young C.R."/>
            <person name="Angers B."/>
            <person name="Qian P.Y."/>
        </authorList>
    </citation>
    <scope>NUCLEOTIDE SEQUENCE</scope>
    <source>
        <strain evidence="7">R07B-5</strain>
    </source>
</reference>
<gene>
    <name evidence="7" type="ORF">NP493_527g05021</name>
</gene>
<comment type="caution">
    <text evidence="7">The sequence shown here is derived from an EMBL/GenBank/DDBJ whole genome shotgun (WGS) entry which is preliminary data.</text>
</comment>
<evidence type="ECO:0000313" key="8">
    <source>
        <dbReference type="Proteomes" id="UP001209878"/>
    </source>
</evidence>
<evidence type="ECO:0000313" key="7">
    <source>
        <dbReference type="EMBL" id="KAK2178844.1"/>
    </source>
</evidence>
<evidence type="ECO:0000256" key="4">
    <source>
        <dbReference type="ARBA" id="ARBA00022933"/>
    </source>
</evidence>
<dbReference type="InterPro" id="IPR037941">
    <property type="entry name" value="SeP"/>
</dbReference>
<dbReference type="EMBL" id="JAODUO010000527">
    <property type="protein sequence ID" value="KAK2178844.1"/>
    <property type="molecule type" value="Genomic_DNA"/>
</dbReference>
<dbReference type="Proteomes" id="UP001209878">
    <property type="component" value="Unassembled WGS sequence"/>
</dbReference>
<dbReference type="GO" id="GO:0008430">
    <property type="term" value="F:selenium binding"/>
    <property type="evidence" value="ECO:0007669"/>
    <property type="project" value="InterPro"/>
</dbReference>
<evidence type="ECO:0000256" key="3">
    <source>
        <dbReference type="ARBA" id="ARBA00022729"/>
    </source>
</evidence>
<keyword evidence="3" id="KW-0732">Signal</keyword>
<comment type="subcellular location">
    <subcellularLocation>
        <location evidence="1">Secreted</location>
    </subcellularLocation>
</comment>
<dbReference type="GO" id="GO:0005576">
    <property type="term" value="C:extracellular region"/>
    <property type="evidence" value="ECO:0007669"/>
    <property type="project" value="UniProtKB-SubCell"/>
</dbReference>
<dbReference type="Pfam" id="PF04592">
    <property type="entry name" value="SelP_N"/>
    <property type="match status" value="1"/>
</dbReference>
<evidence type="ECO:0000256" key="2">
    <source>
        <dbReference type="ARBA" id="ARBA00022525"/>
    </source>
</evidence>
<proteinExistence type="predicted"/>
<keyword evidence="8" id="KW-1185">Reference proteome</keyword>
<dbReference type="AlphaFoldDB" id="A0AAD9KWT8"/>
<evidence type="ECO:0000259" key="6">
    <source>
        <dbReference type="Pfam" id="PF04592"/>
    </source>
</evidence>
<keyword evidence="4" id="KW-0712">Selenocysteine</keyword>
<evidence type="ECO:0000256" key="1">
    <source>
        <dbReference type="ARBA" id="ARBA00004613"/>
    </source>
</evidence>